<dbReference type="PANTHER" id="PTHR13408">
    <property type="entry name" value="DNA-DIRECTED RNA POLYMERASE III"/>
    <property type="match status" value="1"/>
</dbReference>
<keyword evidence="7" id="KW-1185">Reference proteome</keyword>
<evidence type="ECO:0000256" key="2">
    <source>
        <dbReference type="ARBA" id="ARBA00022478"/>
    </source>
</evidence>
<dbReference type="PANTHER" id="PTHR13408:SF0">
    <property type="entry name" value="DNA-DIRECTED RNA POLYMERASE III SUBUNIT RPC4"/>
    <property type="match status" value="1"/>
</dbReference>
<dbReference type="GO" id="GO:0003677">
    <property type="term" value="F:DNA binding"/>
    <property type="evidence" value="ECO:0007669"/>
    <property type="project" value="InterPro"/>
</dbReference>
<feature type="region of interest" description="Disordered" evidence="5">
    <location>
        <begin position="58"/>
        <end position="92"/>
    </location>
</feature>
<dbReference type="Pfam" id="PF05132">
    <property type="entry name" value="RNA_pol_Rpc4"/>
    <property type="match status" value="1"/>
</dbReference>
<evidence type="ECO:0000256" key="5">
    <source>
        <dbReference type="SAM" id="MobiDB-lite"/>
    </source>
</evidence>
<evidence type="ECO:0000256" key="3">
    <source>
        <dbReference type="ARBA" id="ARBA00023163"/>
    </source>
</evidence>
<comment type="subcellular location">
    <subcellularLocation>
        <location evidence="1">Nucleus</location>
    </subcellularLocation>
</comment>
<feature type="region of interest" description="Disordered" evidence="5">
    <location>
        <begin position="152"/>
        <end position="176"/>
    </location>
</feature>
<dbReference type="GO" id="GO:0042797">
    <property type="term" value="P:tRNA transcription by RNA polymerase III"/>
    <property type="evidence" value="ECO:0007669"/>
    <property type="project" value="TreeGrafter"/>
</dbReference>
<feature type="compositionally biased region" description="Basic and acidic residues" evidence="5">
    <location>
        <begin position="164"/>
        <end position="176"/>
    </location>
</feature>
<evidence type="ECO:0008006" key="8">
    <source>
        <dbReference type="Google" id="ProtNLM"/>
    </source>
</evidence>
<evidence type="ECO:0000313" key="6">
    <source>
        <dbReference type="EMBL" id="CAI0387702.1"/>
    </source>
</evidence>
<dbReference type="InterPro" id="IPR007811">
    <property type="entry name" value="RPC4"/>
</dbReference>
<sequence>MPLLQSEVCSGGGLNQPSISLADGSAMNLPDLVSFLAKVGLIQDRNCLVQGAQSRYRRRSPTTAAGSGFRYRQRGPKQTASTASGKEASPSGSLPEYFRLAASPFGGNKNSGRQFHFLYSYIPTILFYACSTGAEAVLFCWSTMAPEPPKKLKFAPKAPPRRAPKPEVKAEKVEETDAERAMKLMQQFEERSLRGRNKIEKKVQASQVAFGFGGSSTLKSYGMPKLKSMGNRDQSSSFGGTATPGLAQKEYEEPWDYYSYYPVTLPLRRPYSGNPATLDEQEFGGSGEQPTYDEDIPSPAEDLDLLEENVEPSMFFIQLPTMLPVTKRSSTTEGKEVKERSAPSGGAGCRLEELPPGFMGKMLVYKSGAVKLKLGDTIYNVSVGMEGTFAQDVVAINTAEKQCCAVAEIDKRAILIPDVEAITNAMADL</sequence>
<accession>A0AAV0HQW7</accession>
<dbReference type="EMBL" id="CAMGYJ010000002">
    <property type="protein sequence ID" value="CAI0387702.1"/>
    <property type="molecule type" value="Genomic_DNA"/>
</dbReference>
<dbReference type="Proteomes" id="UP001154282">
    <property type="component" value="Unassembled WGS sequence"/>
</dbReference>
<keyword evidence="2" id="KW-0240">DNA-directed RNA polymerase</keyword>
<dbReference type="GO" id="GO:0005666">
    <property type="term" value="C:RNA polymerase III complex"/>
    <property type="evidence" value="ECO:0007669"/>
    <property type="project" value="InterPro"/>
</dbReference>
<organism evidence="6 7">
    <name type="scientific">Linum tenue</name>
    <dbReference type="NCBI Taxonomy" id="586396"/>
    <lineage>
        <taxon>Eukaryota</taxon>
        <taxon>Viridiplantae</taxon>
        <taxon>Streptophyta</taxon>
        <taxon>Embryophyta</taxon>
        <taxon>Tracheophyta</taxon>
        <taxon>Spermatophyta</taxon>
        <taxon>Magnoliopsida</taxon>
        <taxon>eudicotyledons</taxon>
        <taxon>Gunneridae</taxon>
        <taxon>Pentapetalae</taxon>
        <taxon>rosids</taxon>
        <taxon>fabids</taxon>
        <taxon>Malpighiales</taxon>
        <taxon>Linaceae</taxon>
        <taxon>Linum</taxon>
    </lineage>
</organism>
<dbReference type="AlphaFoldDB" id="A0AAV0HQW7"/>
<feature type="compositionally biased region" description="Basic residues" evidence="5">
    <location>
        <begin position="152"/>
        <end position="163"/>
    </location>
</feature>
<evidence type="ECO:0000256" key="4">
    <source>
        <dbReference type="ARBA" id="ARBA00023242"/>
    </source>
</evidence>
<reference evidence="6" key="1">
    <citation type="submission" date="2022-08" db="EMBL/GenBank/DDBJ databases">
        <authorList>
            <person name="Gutierrez-Valencia J."/>
        </authorList>
    </citation>
    <scope>NUCLEOTIDE SEQUENCE</scope>
</reference>
<keyword evidence="3" id="KW-0804">Transcription</keyword>
<evidence type="ECO:0000313" key="7">
    <source>
        <dbReference type="Proteomes" id="UP001154282"/>
    </source>
</evidence>
<keyword evidence="4" id="KW-0539">Nucleus</keyword>
<feature type="region of interest" description="Disordered" evidence="5">
    <location>
        <begin position="327"/>
        <end position="350"/>
    </location>
</feature>
<gene>
    <name evidence="6" type="ORF">LITE_LOCUS5575</name>
</gene>
<name>A0AAV0HQW7_9ROSI</name>
<evidence type="ECO:0000256" key="1">
    <source>
        <dbReference type="ARBA" id="ARBA00004123"/>
    </source>
</evidence>
<protein>
    <recommendedName>
        <fullName evidence="8">DNA-directed RNA polymerase III subunit RPC4</fullName>
    </recommendedName>
</protein>
<comment type="caution">
    <text evidence="6">The sequence shown here is derived from an EMBL/GenBank/DDBJ whole genome shotgun (WGS) entry which is preliminary data.</text>
</comment>
<proteinExistence type="predicted"/>